<evidence type="ECO:0000313" key="2">
    <source>
        <dbReference type="Proteomes" id="UP000014803"/>
    </source>
</evidence>
<dbReference type="Proteomes" id="UP000014803">
    <property type="component" value="Chromosome"/>
</dbReference>
<dbReference type="KEGG" id="scu:SCE1572_36195"/>
<protein>
    <recommendedName>
        <fullName evidence="3">Glycosyl hydrolase family 32 N-terminal domain-containing protein</fullName>
    </recommendedName>
</protein>
<accession>S4Y1V7</accession>
<dbReference type="HOGENOM" id="CLU_969440_0_0_7"/>
<dbReference type="AlphaFoldDB" id="S4Y1V7"/>
<proteinExistence type="predicted"/>
<gene>
    <name evidence="1" type="ORF">SCE1572_36195</name>
</gene>
<evidence type="ECO:0000313" key="1">
    <source>
        <dbReference type="EMBL" id="AGP39452.1"/>
    </source>
</evidence>
<dbReference type="PATRIC" id="fig|1254432.3.peg.8206"/>
<dbReference type="EMBL" id="CP003969">
    <property type="protein sequence ID" value="AGP39452.1"/>
    <property type="molecule type" value="Genomic_DNA"/>
</dbReference>
<dbReference type="eggNOG" id="COG4447">
    <property type="taxonomic scope" value="Bacteria"/>
</dbReference>
<reference evidence="1 2" key="1">
    <citation type="journal article" date="2013" name="Sci. Rep.">
        <title>Extraordinary expansion of a Sorangium cellulosum genome from an alkaline milieu.</title>
        <authorList>
            <person name="Han K."/>
            <person name="Li Z.F."/>
            <person name="Peng R."/>
            <person name="Zhu L.P."/>
            <person name="Zhou T."/>
            <person name="Wang L.G."/>
            <person name="Li S.G."/>
            <person name="Zhang X.B."/>
            <person name="Hu W."/>
            <person name="Wu Z.H."/>
            <person name="Qin N."/>
            <person name="Li Y.Z."/>
        </authorList>
    </citation>
    <scope>NUCLEOTIDE SEQUENCE [LARGE SCALE GENOMIC DNA]</scope>
    <source>
        <strain evidence="1 2">So0157-2</strain>
    </source>
</reference>
<organism evidence="1 2">
    <name type="scientific">Sorangium cellulosum So0157-2</name>
    <dbReference type="NCBI Taxonomy" id="1254432"/>
    <lineage>
        <taxon>Bacteria</taxon>
        <taxon>Pseudomonadati</taxon>
        <taxon>Myxococcota</taxon>
        <taxon>Polyangia</taxon>
        <taxon>Polyangiales</taxon>
        <taxon>Polyangiaceae</taxon>
        <taxon>Sorangium</taxon>
    </lineage>
</organism>
<name>S4Y1V7_SORCE</name>
<evidence type="ECO:0008006" key="3">
    <source>
        <dbReference type="Google" id="ProtNLM"/>
    </source>
</evidence>
<sequence>MFAQLMNDAESNANYQQGAIYRYRGNRFQLIKKTGPNTYYEGAYYPGDGRLGALIWANLDGVVQTWFDILEGSPKGTLPTPAQVDGGLARIGIHAMLSLPTGHLFTCGPDNATPEQEMAVERWTPGQPQSVVEHPPTPPGTHLTMVSLQGLAAAEVYFCGKLVDSSGAAPDSMYLARFDGKSWARLDTPNFDMDGGQPHCQATEDGALWVLVAGTKKPALYRRHPSGGAWATAPLPPSGGADAWSSSMQLVVTAPDELWLALQTQAEPARFVLFRSRPVGTVLRFGE</sequence>